<dbReference type="RefSeq" id="WP_129235496.1">
    <property type="nucleotide sequence ID" value="NZ_JBHXVJ010000010.1"/>
</dbReference>
<dbReference type="SMART" id="SM00507">
    <property type="entry name" value="HNHc"/>
    <property type="match status" value="1"/>
</dbReference>
<dbReference type="InterPro" id="IPR029471">
    <property type="entry name" value="HNH_5"/>
</dbReference>
<dbReference type="Pfam" id="PF14279">
    <property type="entry name" value="HNH_5"/>
    <property type="match status" value="1"/>
</dbReference>
<keyword evidence="2" id="KW-0378">Hydrolase</keyword>
<keyword evidence="2" id="KW-0255">Endonuclease</keyword>
<name>A0A4Q2JDG2_9MICO</name>
<evidence type="ECO:0000313" key="2">
    <source>
        <dbReference type="EMBL" id="RXZ45725.1"/>
    </source>
</evidence>
<dbReference type="OrthoDB" id="9802901at2"/>
<evidence type="ECO:0000313" key="3">
    <source>
        <dbReference type="Proteomes" id="UP000292881"/>
    </source>
</evidence>
<comment type="caution">
    <text evidence="2">The sequence shown here is derived from an EMBL/GenBank/DDBJ whole genome shotgun (WGS) entry which is preliminary data.</text>
</comment>
<dbReference type="Gene3D" id="1.10.30.50">
    <property type="match status" value="1"/>
</dbReference>
<evidence type="ECO:0000259" key="1">
    <source>
        <dbReference type="SMART" id="SM00507"/>
    </source>
</evidence>
<dbReference type="EMBL" id="SDPL01000332">
    <property type="protein sequence ID" value="RXZ45725.1"/>
    <property type="molecule type" value="Genomic_DNA"/>
</dbReference>
<organism evidence="2 3">
    <name type="scientific">Agromyces binzhouensis</name>
    <dbReference type="NCBI Taxonomy" id="1817495"/>
    <lineage>
        <taxon>Bacteria</taxon>
        <taxon>Bacillati</taxon>
        <taxon>Actinomycetota</taxon>
        <taxon>Actinomycetes</taxon>
        <taxon>Micrococcales</taxon>
        <taxon>Microbacteriaceae</taxon>
        <taxon>Agromyces</taxon>
    </lineage>
</organism>
<keyword evidence="3" id="KW-1185">Reference proteome</keyword>
<gene>
    <name evidence="2" type="ORF">ESO86_13635</name>
</gene>
<dbReference type="CDD" id="cd00085">
    <property type="entry name" value="HNHc"/>
    <property type="match status" value="1"/>
</dbReference>
<dbReference type="Proteomes" id="UP000292881">
    <property type="component" value="Unassembled WGS sequence"/>
</dbReference>
<sequence>MRTLVLNAGYEPLAVVSFKRALLLVMNEKATVILHDEGNPVHGANGEWVRPSVILLTRYVRTPRVHQVPVSRRGVLRRDEHRCAYCGKSAGTIDHVLPRSRGGRDTWENLVACCLRCNNSKGDHTPAEMGWTLRITPRMPHGRGWVVRGFERPLPQWSDYLERAA</sequence>
<dbReference type="InterPro" id="IPR003615">
    <property type="entry name" value="HNH_nuc"/>
</dbReference>
<dbReference type="InterPro" id="IPR052892">
    <property type="entry name" value="NA-targeting_endonuclease"/>
</dbReference>
<dbReference type="PANTHER" id="PTHR33877:SF2">
    <property type="entry name" value="OS07G0170200 PROTEIN"/>
    <property type="match status" value="1"/>
</dbReference>
<dbReference type="AlphaFoldDB" id="A0A4Q2JDG2"/>
<reference evidence="2 3" key="1">
    <citation type="submission" date="2019-01" db="EMBL/GenBank/DDBJ databases">
        <authorList>
            <person name="Li J."/>
        </authorList>
    </citation>
    <scope>NUCLEOTIDE SEQUENCE [LARGE SCALE GENOMIC DNA]</scope>
    <source>
        <strain evidence="2 3">CGMCC 4.7180</strain>
    </source>
</reference>
<dbReference type="GO" id="GO:0004519">
    <property type="term" value="F:endonuclease activity"/>
    <property type="evidence" value="ECO:0007669"/>
    <property type="project" value="UniProtKB-KW"/>
</dbReference>
<accession>A0A4Q2JDG2</accession>
<protein>
    <submittedName>
        <fullName evidence="2">HNH endonuclease</fullName>
    </submittedName>
</protein>
<keyword evidence="2" id="KW-0540">Nuclease</keyword>
<feature type="domain" description="HNH nuclease" evidence="1">
    <location>
        <begin position="70"/>
        <end position="119"/>
    </location>
</feature>
<dbReference type="PANTHER" id="PTHR33877">
    <property type="entry name" value="SLL1193 PROTEIN"/>
    <property type="match status" value="1"/>
</dbReference>
<proteinExistence type="predicted"/>